<evidence type="ECO:0000256" key="1">
    <source>
        <dbReference type="ARBA" id="ARBA00001974"/>
    </source>
</evidence>
<evidence type="ECO:0000256" key="5">
    <source>
        <dbReference type="ARBA" id="ARBA00022797"/>
    </source>
</evidence>
<sequence length="389" mass="43073">MKQNPRIAIIGAGLGGTAGAALMAKAGFNVKVYEQAPAFARIGAGIHLGPNVMKVMRAMGIEDELNRIGAHPDYWYSRDGITGEVMAQIPLGDYAVSHYGASYLTVHRGDFHKLMTDALPPGILEFNKKLSKVEDLGDKVVLSFADGTTEEADIVVGADGINSKIRDTLLGSELPKYTGYVAHRAVFPTPLDSGALPFDMCCKWWAGNDHMMVYFVTRKKDEIYYVTGVPESTWDMSKSWEPCSKDEMRRVFGGWHSSVQALIEGTQEVTRWPLLERDPLPLWSRGRMVLLGDACHPMKPHMAQGAAMAIEDAAILTRCFQEMGFTDLDAVFNLYEANRAERASKVQLVSHNNTWLKTNENPDWCFGYDVFTTPLVDAKKNNEQTAPAC</sequence>
<evidence type="ECO:0000256" key="10">
    <source>
        <dbReference type="ARBA" id="ARBA00051569"/>
    </source>
</evidence>
<evidence type="ECO:0000256" key="7">
    <source>
        <dbReference type="ARBA" id="ARBA00023002"/>
    </source>
</evidence>
<evidence type="ECO:0000256" key="13">
    <source>
        <dbReference type="ARBA" id="ARBA00070529"/>
    </source>
</evidence>
<dbReference type="Proteomes" id="UP000545386">
    <property type="component" value="Unassembled WGS sequence"/>
</dbReference>
<evidence type="ECO:0000259" key="14">
    <source>
        <dbReference type="Pfam" id="PF01494"/>
    </source>
</evidence>
<evidence type="ECO:0000256" key="6">
    <source>
        <dbReference type="ARBA" id="ARBA00022827"/>
    </source>
</evidence>
<reference evidence="15 16" key="1">
    <citation type="submission" date="2020-08" db="EMBL/GenBank/DDBJ databases">
        <title>Paraeoetvoesia sp. YC-7-48 draft genome sequence.</title>
        <authorList>
            <person name="Yao L."/>
        </authorList>
    </citation>
    <scope>NUCLEOTIDE SEQUENCE [LARGE SCALE GENOMIC DNA]</scope>
    <source>
        <strain evidence="16">YC-7-48</strain>
    </source>
</reference>
<evidence type="ECO:0000256" key="3">
    <source>
        <dbReference type="ARBA" id="ARBA00022630"/>
    </source>
</evidence>
<protein>
    <recommendedName>
        <fullName evidence="13">6-hydroxynicotinate 3-monooxygenase</fullName>
        <ecNumber evidence="12">1.14.13.114</ecNumber>
    </recommendedName>
</protein>
<dbReference type="GO" id="GO:0071949">
    <property type="term" value="F:FAD binding"/>
    <property type="evidence" value="ECO:0007669"/>
    <property type="project" value="InterPro"/>
</dbReference>
<dbReference type="GO" id="GO:0043731">
    <property type="term" value="F:6-hydroxynicotinate 3-monooxygenase activity"/>
    <property type="evidence" value="ECO:0007669"/>
    <property type="project" value="UniProtKB-EC"/>
</dbReference>
<dbReference type="EMBL" id="JACJUU010000008">
    <property type="protein sequence ID" value="MBC2770440.1"/>
    <property type="molecule type" value="Genomic_DNA"/>
</dbReference>
<dbReference type="SUPFAM" id="SSF54373">
    <property type="entry name" value="FAD-linked reductases, C-terminal domain"/>
    <property type="match status" value="1"/>
</dbReference>
<keyword evidence="5" id="KW-0058">Aromatic hydrocarbons catabolism</keyword>
<feature type="domain" description="FAD-binding" evidence="14">
    <location>
        <begin position="7"/>
        <end position="346"/>
    </location>
</feature>
<comment type="cofactor">
    <cofactor evidence="1">
        <name>FAD</name>
        <dbReference type="ChEBI" id="CHEBI:57692"/>
    </cofactor>
</comment>
<dbReference type="InterPro" id="IPR036188">
    <property type="entry name" value="FAD/NAD-bd_sf"/>
</dbReference>
<evidence type="ECO:0000256" key="9">
    <source>
        <dbReference type="ARBA" id="ARBA00023033"/>
    </source>
</evidence>
<dbReference type="RefSeq" id="WP_185780118.1">
    <property type="nucleotide sequence ID" value="NZ_JACJUU010000008.1"/>
</dbReference>
<dbReference type="Gene3D" id="3.50.50.60">
    <property type="entry name" value="FAD/NAD(P)-binding domain"/>
    <property type="match status" value="1"/>
</dbReference>
<evidence type="ECO:0000256" key="4">
    <source>
        <dbReference type="ARBA" id="ARBA00022729"/>
    </source>
</evidence>
<evidence type="ECO:0000256" key="12">
    <source>
        <dbReference type="ARBA" id="ARBA00067040"/>
    </source>
</evidence>
<comment type="caution">
    <text evidence="15">The sequence shown here is derived from an EMBL/GenBank/DDBJ whole genome shotgun (WGS) entry which is preliminary data.</text>
</comment>
<name>A0A842HSQ6_9BURK</name>
<keyword evidence="9 15" id="KW-0503">Monooxygenase</keyword>
<evidence type="ECO:0000256" key="2">
    <source>
        <dbReference type="ARBA" id="ARBA00011245"/>
    </source>
</evidence>
<evidence type="ECO:0000256" key="11">
    <source>
        <dbReference type="ARBA" id="ARBA00061525"/>
    </source>
</evidence>
<dbReference type="GO" id="GO:1901848">
    <property type="term" value="P:nicotinate catabolic process"/>
    <property type="evidence" value="ECO:0007669"/>
    <property type="project" value="UniProtKB-ARBA"/>
</dbReference>
<keyword evidence="7" id="KW-0560">Oxidoreductase</keyword>
<comment type="subunit">
    <text evidence="2">Monomer.</text>
</comment>
<evidence type="ECO:0000313" key="15">
    <source>
        <dbReference type="EMBL" id="MBC2770440.1"/>
    </source>
</evidence>
<dbReference type="InterPro" id="IPR002938">
    <property type="entry name" value="FAD-bd"/>
</dbReference>
<dbReference type="SUPFAM" id="SSF51905">
    <property type="entry name" value="FAD/NAD(P)-binding domain"/>
    <property type="match status" value="1"/>
</dbReference>
<dbReference type="PRINTS" id="PR00420">
    <property type="entry name" value="RNGMNOXGNASE"/>
</dbReference>
<keyword evidence="16" id="KW-1185">Reference proteome</keyword>
<dbReference type="Pfam" id="PF01494">
    <property type="entry name" value="FAD_binding_3"/>
    <property type="match status" value="1"/>
</dbReference>
<comment type="catalytic activity">
    <reaction evidence="10">
        <text>6-hydroxynicotinate + NADH + O2 + 2 H(+) = 2,5-dihydroxypyridine + CO2 + NAD(+) + H2O</text>
        <dbReference type="Rhea" id="RHEA:27333"/>
        <dbReference type="ChEBI" id="CHEBI:15377"/>
        <dbReference type="ChEBI" id="CHEBI:15378"/>
        <dbReference type="ChEBI" id="CHEBI:15379"/>
        <dbReference type="ChEBI" id="CHEBI:16364"/>
        <dbReference type="ChEBI" id="CHEBI:16526"/>
        <dbReference type="ChEBI" id="CHEBI:57540"/>
        <dbReference type="ChEBI" id="CHEBI:57664"/>
        <dbReference type="ChEBI" id="CHEBI:57945"/>
        <dbReference type="EC" id="1.14.13.114"/>
    </reaction>
</comment>
<dbReference type="EC" id="1.14.13.114" evidence="12"/>
<dbReference type="AlphaFoldDB" id="A0A842HSQ6"/>
<keyword evidence="8" id="KW-0520">NAD</keyword>
<keyword evidence="4" id="KW-0732">Signal</keyword>
<gene>
    <name evidence="15" type="ORF">GTU67_11030</name>
</gene>
<dbReference type="PANTHER" id="PTHR13789">
    <property type="entry name" value="MONOOXYGENASE"/>
    <property type="match status" value="1"/>
</dbReference>
<keyword evidence="6" id="KW-0274">FAD</keyword>
<keyword evidence="3" id="KW-0285">Flavoprotein</keyword>
<organism evidence="15 16">
    <name type="scientific">Pusillimonas minor</name>
    <dbReference type="NCBI Taxonomy" id="2697024"/>
    <lineage>
        <taxon>Bacteria</taxon>
        <taxon>Pseudomonadati</taxon>
        <taxon>Pseudomonadota</taxon>
        <taxon>Betaproteobacteria</taxon>
        <taxon>Burkholderiales</taxon>
        <taxon>Alcaligenaceae</taxon>
        <taxon>Pusillimonas</taxon>
    </lineage>
</organism>
<evidence type="ECO:0000313" key="16">
    <source>
        <dbReference type="Proteomes" id="UP000545386"/>
    </source>
</evidence>
<dbReference type="PANTHER" id="PTHR13789:SF318">
    <property type="entry name" value="GERANYLGERANYL DIPHOSPHATE REDUCTASE"/>
    <property type="match status" value="1"/>
</dbReference>
<dbReference type="InterPro" id="IPR050493">
    <property type="entry name" value="FAD-dep_Monooxygenase_BioMet"/>
</dbReference>
<proteinExistence type="inferred from homology"/>
<evidence type="ECO:0000256" key="8">
    <source>
        <dbReference type="ARBA" id="ARBA00023027"/>
    </source>
</evidence>
<dbReference type="FunFam" id="3.50.50.60:FF:000223">
    <property type="entry name" value="6-hydroxynicotinate 3-monooxygenase"/>
    <property type="match status" value="1"/>
</dbReference>
<accession>A0A842HSQ6</accession>
<comment type="similarity">
    <text evidence="11">Belongs to the 6-hydroxynicotinate 3-monooxygenase family.</text>
</comment>